<accession>A0A1N7DHI6</accession>
<dbReference type="SUPFAM" id="SSF55931">
    <property type="entry name" value="Glutamine synthetase/guanido kinase"/>
    <property type="match status" value="1"/>
</dbReference>
<organism evidence="5 6">
    <name type="scientific">Williamsia sterculiae</name>
    <dbReference type="NCBI Taxonomy" id="1344003"/>
    <lineage>
        <taxon>Bacteria</taxon>
        <taxon>Bacillati</taxon>
        <taxon>Actinomycetota</taxon>
        <taxon>Actinomycetes</taxon>
        <taxon>Mycobacteriales</taxon>
        <taxon>Nocardiaceae</taxon>
        <taxon>Williamsia</taxon>
    </lineage>
</organism>
<dbReference type="PROSITE" id="PS51987">
    <property type="entry name" value="GS_CATALYTIC"/>
    <property type="match status" value="1"/>
</dbReference>
<protein>
    <submittedName>
        <fullName evidence="5">Glutamine synthetase</fullName>
    </submittedName>
</protein>
<dbReference type="Proteomes" id="UP000186218">
    <property type="component" value="Unassembled WGS sequence"/>
</dbReference>
<dbReference type="Pfam" id="PF12437">
    <property type="entry name" value="GSIII_N"/>
    <property type="match status" value="1"/>
</dbReference>
<dbReference type="Pfam" id="PF18318">
    <property type="entry name" value="Gln-synt_C-ter"/>
    <property type="match status" value="1"/>
</dbReference>
<evidence type="ECO:0000259" key="4">
    <source>
        <dbReference type="PROSITE" id="PS51987"/>
    </source>
</evidence>
<gene>
    <name evidence="5" type="ORF">SAMN05445060_0636</name>
</gene>
<dbReference type="EMBL" id="FTNT01000002">
    <property type="protein sequence ID" value="SIR75250.1"/>
    <property type="molecule type" value="Genomic_DNA"/>
</dbReference>
<dbReference type="InterPro" id="IPR052725">
    <property type="entry name" value="GS_Type-3"/>
</dbReference>
<dbReference type="Gene3D" id="3.30.590.10">
    <property type="entry name" value="Glutamine synthetase/guanido kinase, catalytic domain"/>
    <property type="match status" value="1"/>
</dbReference>
<dbReference type="PANTHER" id="PTHR42974">
    <property type="entry name" value="GLUTAMINE SYNTHETASE"/>
    <property type="match status" value="1"/>
</dbReference>
<dbReference type="InterPro" id="IPR027303">
    <property type="entry name" value="Gln_synth_gly_rich_site"/>
</dbReference>
<name>A0A1N7DHI6_9NOCA</name>
<evidence type="ECO:0000256" key="2">
    <source>
        <dbReference type="RuleBase" id="RU000384"/>
    </source>
</evidence>
<dbReference type="GO" id="GO:0004356">
    <property type="term" value="F:glutamine synthetase activity"/>
    <property type="evidence" value="ECO:0007669"/>
    <property type="project" value="InterPro"/>
</dbReference>
<dbReference type="InterPro" id="IPR008146">
    <property type="entry name" value="Gln_synth_cat_dom"/>
</dbReference>
<dbReference type="InterPro" id="IPR040577">
    <property type="entry name" value="Gln-synt_C"/>
</dbReference>
<feature type="domain" description="GS beta-grasp" evidence="3">
    <location>
        <begin position="132"/>
        <end position="225"/>
    </location>
</feature>
<evidence type="ECO:0000313" key="6">
    <source>
        <dbReference type="Proteomes" id="UP000186218"/>
    </source>
</evidence>
<evidence type="ECO:0000313" key="5">
    <source>
        <dbReference type="EMBL" id="SIR75250.1"/>
    </source>
</evidence>
<comment type="similarity">
    <text evidence="1 2">Belongs to the glutamine synthetase family.</text>
</comment>
<dbReference type="PROSITE" id="PS00181">
    <property type="entry name" value="GLNA_ATP"/>
    <property type="match status" value="1"/>
</dbReference>
<dbReference type="Pfam" id="PF00120">
    <property type="entry name" value="Gln-synt_C"/>
    <property type="match status" value="1"/>
</dbReference>
<dbReference type="AlphaFoldDB" id="A0A1N7DHI6"/>
<dbReference type="PROSITE" id="PS51986">
    <property type="entry name" value="GS_BETA_GRASP"/>
    <property type="match status" value="1"/>
</dbReference>
<keyword evidence="6" id="KW-1185">Reference proteome</keyword>
<dbReference type="InterPro" id="IPR022147">
    <property type="entry name" value="GSIII_N"/>
</dbReference>
<dbReference type="STRING" id="1344003.SAMN05445060_0636"/>
<dbReference type="SMART" id="SM01230">
    <property type="entry name" value="Gln-synt_C"/>
    <property type="match status" value="1"/>
</dbReference>
<reference evidence="5 6" key="1">
    <citation type="submission" date="2017-01" db="EMBL/GenBank/DDBJ databases">
        <authorList>
            <person name="Mah S.A."/>
            <person name="Swanson W.J."/>
            <person name="Moy G.W."/>
            <person name="Vacquier V.D."/>
        </authorList>
    </citation>
    <scope>NUCLEOTIDE SEQUENCE [LARGE SCALE GENOMIC DNA]</scope>
    <source>
        <strain evidence="5 6">CPCC 203464</strain>
    </source>
</reference>
<sequence>METGPGDRPRVSWPSRTGNALAISLSYRPIVETFRRTTGPTPQEDAVSGSQSRRQAINAVIGHSTPHCDTDTYIADMFGELVFSPSVMKARLPKTVYKKIMATIDNGAPLDPTVADVVASAMKDWAIEKGASHYAHVFYPLTGFTAEKHDSFLEPDASGLSLAEFQGKTLLQGEPDASSFPNGGLRGTFEARGYTGWDATSPAYILENPNGNTLCIPTIFISWTGEALDKKTPLLRSQQAMSKQAMRLLKLFGHTDVDTVVSYAGAEQEYFLIDENFYYARPDLMTSGRTLFGAPPSKGQEFDDHYFGAIPDRVLAFMIELDRELFKQGIPAKTRHNEVAPGQFELAPVFERSVIAHDHQQLMMTTMKKVAERYGMICLLHEKPFAGVNGSGKHVNFSLGNSHQGNLLNPGDTPHDNMQFLVFCGAIIRGVHKFGGLLRAVVASASNDHRLGANEAPPAIISIFLGSQLMDVFDQIAKGGATASKEAGVLELGVDTLPPLKADPGDRNRTSPFAFTGNRFEYRAPGSNQSISDPMVAINVLLADSIDHIATELEKLTADGTTFADACQQVLQEIITEHGAVIFNGDGYADVWQDEARSRGLKNLRTTVDAVTELGDADVVTAFEKYGVLSARELEAREDVIFEQYALTILVEAKETAEIAKTMILPATFRYQGELSGVSANLKAAGIESANPVLEEITAHLAELLSSLTTLEEGIKNFHGDSEYDESKYALDTLIPAMLEVRAAADALEGLVADDLWPLPTYNEMLTIL</sequence>
<dbReference type="Gene3D" id="1.20.120.1560">
    <property type="match status" value="1"/>
</dbReference>
<dbReference type="InterPro" id="IPR014746">
    <property type="entry name" value="Gln_synth/guanido_kin_cat_dom"/>
</dbReference>
<dbReference type="GO" id="GO:0006542">
    <property type="term" value="P:glutamine biosynthetic process"/>
    <property type="evidence" value="ECO:0007669"/>
    <property type="project" value="InterPro"/>
</dbReference>
<feature type="domain" description="GS catalytic" evidence="4">
    <location>
        <begin position="238"/>
        <end position="664"/>
    </location>
</feature>
<dbReference type="InterPro" id="IPR008147">
    <property type="entry name" value="Gln_synt_N"/>
</dbReference>
<evidence type="ECO:0000259" key="3">
    <source>
        <dbReference type="PROSITE" id="PS51986"/>
    </source>
</evidence>
<dbReference type="PANTHER" id="PTHR42974:SF1">
    <property type="entry name" value="TYPE-3 GLUTAMINE SYNTHETASE"/>
    <property type="match status" value="1"/>
</dbReference>
<evidence type="ECO:0000256" key="1">
    <source>
        <dbReference type="PROSITE-ProRule" id="PRU01330"/>
    </source>
</evidence>
<proteinExistence type="inferred from homology"/>